<dbReference type="EMBL" id="CP003788">
    <property type="protein sequence ID" value="AFR07500.1"/>
    <property type="molecule type" value="Genomic_DNA"/>
</dbReference>
<dbReference type="PATRIC" id="fig|1205910.3.peg.4604"/>
<accession>J7L7T0</accession>
<protein>
    <submittedName>
        <fullName evidence="2">Uncharacterized protein</fullName>
    </submittedName>
</protein>
<evidence type="ECO:0000313" key="3">
    <source>
        <dbReference type="Proteomes" id="UP000003779"/>
    </source>
</evidence>
<dbReference type="AlphaFoldDB" id="J7L7T0"/>
<name>J7L7T0_NOCAA</name>
<reference evidence="2 3" key="1">
    <citation type="journal article" date="2012" name="J. Bacteriol.">
        <title>Whole-Genome Sequence of Nocardiopsis alba Strain ATCC BAA-2165, Associated with Honeybees.</title>
        <authorList>
            <person name="Qiao J."/>
            <person name="Chen L."/>
            <person name="Li Y."/>
            <person name="Wang J."/>
            <person name="Zhang W."/>
            <person name="Chen S."/>
        </authorList>
    </citation>
    <scope>NUCLEOTIDE SEQUENCE [LARGE SCALE GENOMIC DNA]</scope>
    <source>
        <strain evidence="3">ATCC BAA-2165 / BE74</strain>
    </source>
</reference>
<feature type="compositionally biased region" description="Basic and acidic residues" evidence="1">
    <location>
        <begin position="1"/>
        <end position="12"/>
    </location>
</feature>
<dbReference type="Proteomes" id="UP000003779">
    <property type="component" value="Chromosome"/>
</dbReference>
<reference evidence="3" key="2">
    <citation type="submission" date="2012-08" db="EMBL/GenBank/DDBJ databases">
        <title>Whole-genome sequence of Nocardiopsis alba strain ATCC BAA-2165 associated with honeybees.</title>
        <authorList>
            <person name="Qiao J."/>
            <person name="Chen L."/>
            <person name="Li Y."/>
            <person name="Wang J."/>
            <person name="Zhang W."/>
            <person name="Chen S."/>
        </authorList>
    </citation>
    <scope>NUCLEOTIDE SEQUENCE [LARGE SCALE GENOMIC DNA]</scope>
    <source>
        <strain evidence="3">ATCC BAA-2165 / BE74</strain>
    </source>
</reference>
<organism evidence="2 3">
    <name type="scientific">Nocardiopsis alba (strain ATCC BAA-2165 / BE74)</name>
    <dbReference type="NCBI Taxonomy" id="1205910"/>
    <lineage>
        <taxon>Bacteria</taxon>
        <taxon>Bacillati</taxon>
        <taxon>Actinomycetota</taxon>
        <taxon>Actinomycetes</taxon>
        <taxon>Streptosporangiales</taxon>
        <taxon>Nocardiopsidaceae</taxon>
        <taxon>Nocardiopsis</taxon>
    </lineage>
</organism>
<proteinExistence type="predicted"/>
<dbReference type="STRING" id="1205910.B005_4870"/>
<evidence type="ECO:0000313" key="2">
    <source>
        <dbReference type="EMBL" id="AFR07500.1"/>
    </source>
</evidence>
<gene>
    <name evidence="2" type="ordered locus">B005_4870</name>
</gene>
<dbReference type="HOGENOM" id="CLU_3219239_0_0_11"/>
<dbReference type="KEGG" id="nal:B005_4870"/>
<evidence type="ECO:0000256" key="1">
    <source>
        <dbReference type="SAM" id="MobiDB-lite"/>
    </source>
</evidence>
<feature type="region of interest" description="Disordered" evidence="1">
    <location>
        <begin position="1"/>
        <end position="44"/>
    </location>
</feature>
<sequence>MCSLSVERDDGHPSPCQVPAPGSTPGVRIRLPRRSSGPFVTDER</sequence>